<dbReference type="Proteomes" id="UP001056120">
    <property type="component" value="Linkage Group LG20"/>
</dbReference>
<keyword evidence="2" id="KW-1185">Reference proteome</keyword>
<gene>
    <name evidence="1" type="ORF">L1987_61307</name>
</gene>
<protein>
    <submittedName>
        <fullName evidence="1">Uncharacterized protein</fullName>
    </submittedName>
</protein>
<reference evidence="2" key="1">
    <citation type="journal article" date="2022" name="Mol. Ecol. Resour.">
        <title>The genomes of chicory, endive, great burdock and yacon provide insights into Asteraceae palaeo-polyploidization history and plant inulin production.</title>
        <authorList>
            <person name="Fan W."/>
            <person name="Wang S."/>
            <person name="Wang H."/>
            <person name="Wang A."/>
            <person name="Jiang F."/>
            <person name="Liu H."/>
            <person name="Zhao H."/>
            <person name="Xu D."/>
            <person name="Zhang Y."/>
        </authorList>
    </citation>
    <scope>NUCLEOTIDE SEQUENCE [LARGE SCALE GENOMIC DNA]</scope>
    <source>
        <strain evidence="2">cv. Yunnan</strain>
    </source>
</reference>
<evidence type="ECO:0000313" key="2">
    <source>
        <dbReference type="Proteomes" id="UP001056120"/>
    </source>
</evidence>
<name>A0ACB9DAP8_9ASTR</name>
<evidence type="ECO:0000313" key="1">
    <source>
        <dbReference type="EMBL" id="KAI3743597.1"/>
    </source>
</evidence>
<proteinExistence type="predicted"/>
<comment type="caution">
    <text evidence="1">The sequence shown here is derived from an EMBL/GenBank/DDBJ whole genome shotgun (WGS) entry which is preliminary data.</text>
</comment>
<reference evidence="1 2" key="2">
    <citation type="journal article" date="2022" name="Mol. Ecol. Resour.">
        <title>The genomes of chicory, endive, great burdock and yacon provide insights into Asteraceae paleo-polyploidization history and plant inulin production.</title>
        <authorList>
            <person name="Fan W."/>
            <person name="Wang S."/>
            <person name="Wang H."/>
            <person name="Wang A."/>
            <person name="Jiang F."/>
            <person name="Liu H."/>
            <person name="Zhao H."/>
            <person name="Xu D."/>
            <person name="Zhang Y."/>
        </authorList>
    </citation>
    <scope>NUCLEOTIDE SEQUENCE [LARGE SCALE GENOMIC DNA]</scope>
    <source>
        <strain evidence="2">cv. Yunnan</strain>
        <tissue evidence="1">Leaves</tissue>
    </source>
</reference>
<organism evidence="1 2">
    <name type="scientific">Smallanthus sonchifolius</name>
    <dbReference type="NCBI Taxonomy" id="185202"/>
    <lineage>
        <taxon>Eukaryota</taxon>
        <taxon>Viridiplantae</taxon>
        <taxon>Streptophyta</taxon>
        <taxon>Embryophyta</taxon>
        <taxon>Tracheophyta</taxon>
        <taxon>Spermatophyta</taxon>
        <taxon>Magnoliopsida</taxon>
        <taxon>eudicotyledons</taxon>
        <taxon>Gunneridae</taxon>
        <taxon>Pentapetalae</taxon>
        <taxon>asterids</taxon>
        <taxon>campanulids</taxon>
        <taxon>Asterales</taxon>
        <taxon>Asteraceae</taxon>
        <taxon>Asteroideae</taxon>
        <taxon>Heliantheae alliance</taxon>
        <taxon>Millerieae</taxon>
        <taxon>Smallanthus</taxon>
    </lineage>
</organism>
<sequence length="96" mass="10893">MPRSATIFCHLSLLKTTAKPPWITVFSPSAPQLKWGIRSKDPKPMRGWFCMGWIGHRSWEKLPGHLALVPIIEKGKVISHRLGRDCGTIYGAREEK</sequence>
<dbReference type="EMBL" id="CM042037">
    <property type="protein sequence ID" value="KAI3743597.1"/>
    <property type="molecule type" value="Genomic_DNA"/>
</dbReference>
<accession>A0ACB9DAP8</accession>